<keyword evidence="4 7" id="KW-0812">Transmembrane</keyword>
<feature type="transmembrane region" description="Helical" evidence="7">
    <location>
        <begin position="151"/>
        <end position="170"/>
    </location>
</feature>
<keyword evidence="6 7" id="KW-0472">Membrane</keyword>
<evidence type="ECO:0000256" key="2">
    <source>
        <dbReference type="ARBA" id="ARBA00006162"/>
    </source>
</evidence>
<evidence type="ECO:0000313" key="9">
    <source>
        <dbReference type="EMBL" id="MBI9114360.1"/>
    </source>
</evidence>
<dbReference type="InterPro" id="IPR024962">
    <property type="entry name" value="YukD-like"/>
</dbReference>
<keyword evidence="5 7" id="KW-1133">Transmembrane helix</keyword>
<feature type="transmembrane region" description="Helical" evidence="7">
    <location>
        <begin position="346"/>
        <end position="362"/>
    </location>
</feature>
<comment type="similarity">
    <text evidence="2">Belongs to the EccD/Snm4 family.</text>
</comment>
<dbReference type="GO" id="GO:0005886">
    <property type="term" value="C:plasma membrane"/>
    <property type="evidence" value="ECO:0007669"/>
    <property type="project" value="UniProtKB-SubCell"/>
</dbReference>
<accession>A0A934IAT6</accession>
<dbReference type="RefSeq" id="WP_198732919.1">
    <property type="nucleotide sequence ID" value="NZ_JAEINH010000003.1"/>
</dbReference>
<evidence type="ECO:0000256" key="3">
    <source>
        <dbReference type="ARBA" id="ARBA00022475"/>
    </source>
</evidence>
<feature type="domain" description="EccD-like transmembrane" evidence="8">
    <location>
        <begin position="125"/>
        <end position="450"/>
    </location>
</feature>
<protein>
    <submittedName>
        <fullName evidence="9">Type VII secretion integral membrane protein EccD</fullName>
    </submittedName>
</protein>
<organism evidence="9 10">
    <name type="scientific">Sanguibacter suaedae</name>
    <dbReference type="NCBI Taxonomy" id="2795737"/>
    <lineage>
        <taxon>Bacteria</taxon>
        <taxon>Bacillati</taxon>
        <taxon>Actinomycetota</taxon>
        <taxon>Actinomycetes</taxon>
        <taxon>Micrococcales</taxon>
        <taxon>Sanguibacteraceae</taxon>
        <taxon>Sanguibacter</taxon>
    </lineage>
</organism>
<reference evidence="9" key="1">
    <citation type="submission" date="2020-12" db="EMBL/GenBank/DDBJ databases">
        <title>Sanguibacter suaedae sp. nov., isolated from Suaeda aralocaspica.</title>
        <authorList>
            <person name="Ma Q."/>
        </authorList>
    </citation>
    <scope>NUCLEOTIDE SEQUENCE</scope>
    <source>
        <strain evidence="9">YZGR15</strain>
    </source>
</reference>
<evidence type="ECO:0000259" key="8">
    <source>
        <dbReference type="Pfam" id="PF19053"/>
    </source>
</evidence>
<evidence type="ECO:0000256" key="6">
    <source>
        <dbReference type="ARBA" id="ARBA00023136"/>
    </source>
</evidence>
<gene>
    <name evidence="9" type="primary">eccD</name>
    <name evidence="9" type="ORF">JAV76_04955</name>
</gene>
<dbReference type="EMBL" id="JAEINH010000003">
    <property type="protein sequence ID" value="MBI9114360.1"/>
    <property type="molecule type" value="Genomic_DNA"/>
</dbReference>
<dbReference type="Pfam" id="PF19053">
    <property type="entry name" value="EccD"/>
    <property type="match status" value="1"/>
</dbReference>
<dbReference type="Pfam" id="PF08817">
    <property type="entry name" value="YukD"/>
    <property type="match status" value="1"/>
</dbReference>
<dbReference type="AlphaFoldDB" id="A0A934IAT6"/>
<feature type="transmembrane region" description="Helical" evidence="7">
    <location>
        <begin position="262"/>
        <end position="283"/>
    </location>
</feature>
<feature type="transmembrane region" description="Helical" evidence="7">
    <location>
        <begin position="431"/>
        <end position="450"/>
    </location>
</feature>
<feature type="transmembrane region" description="Helical" evidence="7">
    <location>
        <begin position="127"/>
        <end position="145"/>
    </location>
</feature>
<name>A0A934IAT6_9MICO</name>
<dbReference type="Proteomes" id="UP000602087">
    <property type="component" value="Unassembled WGS sequence"/>
</dbReference>
<evidence type="ECO:0000256" key="7">
    <source>
        <dbReference type="SAM" id="Phobius"/>
    </source>
</evidence>
<dbReference type="InterPro" id="IPR044049">
    <property type="entry name" value="EccD_transm"/>
</dbReference>
<evidence type="ECO:0000256" key="4">
    <source>
        <dbReference type="ARBA" id="ARBA00022692"/>
    </source>
</evidence>
<feature type="transmembrane region" description="Helical" evidence="7">
    <location>
        <begin position="182"/>
        <end position="200"/>
    </location>
</feature>
<dbReference type="InterPro" id="IPR006707">
    <property type="entry name" value="T7SS_EccD"/>
</dbReference>
<dbReference type="Gene3D" id="3.10.20.90">
    <property type="entry name" value="Phosphatidylinositol 3-kinase Catalytic Subunit, Chain A, domain 1"/>
    <property type="match status" value="1"/>
</dbReference>
<keyword evidence="3" id="KW-1003">Cell membrane</keyword>
<dbReference type="NCBIfam" id="TIGR03920">
    <property type="entry name" value="T7SS_EccD"/>
    <property type="match status" value="1"/>
</dbReference>
<feature type="transmembrane region" description="Helical" evidence="7">
    <location>
        <begin position="323"/>
        <end position="340"/>
    </location>
</feature>
<feature type="transmembrane region" description="Helical" evidence="7">
    <location>
        <begin position="398"/>
        <end position="419"/>
    </location>
</feature>
<evidence type="ECO:0000256" key="5">
    <source>
        <dbReference type="ARBA" id="ARBA00022989"/>
    </source>
</evidence>
<feature type="transmembrane region" description="Helical" evidence="7">
    <location>
        <begin position="371"/>
        <end position="392"/>
    </location>
</feature>
<proteinExistence type="inferred from homology"/>
<sequence>MVEAPSAPTALGTLVRISVVAGDRRLDVGAPGSIPLAELVPGLARSLRLLDPSTVYGGYRLLRADGQELDTSVSLIAQGITDGEVLTLEAGATTTDHRVYDDVVEAVADAVERDSAPWTPQDSARTAVGAAVAFLLSGAVLILGSSDGSSLPPVVALVAGALVVAAAAVVGRREQYLLGAQALVLCAAAFWAVGGLLLPTPGPAGIWGWPAAAAGAGALAAGLVAAGVLPARREVAVVPVTAGAVLGLAGVVVATGDAPAGHVLALTVALAVTASNGIPWLALASTPVRVVSPQSDAEIGETPPPVSAESVQRAYDRGRRVQLALRSAVGLVTLIVTPTVVGLGAVGTVLMVLCFTGMLLSVRQTYSRTDVGIAMTTGVVGITLATLAAALLHPSWHGTLLVSVSVVAAVVVGACLVAPRPRAAFGRVADSVELVSLALLLPLGVTAAGLL</sequence>
<evidence type="ECO:0000256" key="1">
    <source>
        <dbReference type="ARBA" id="ARBA00004651"/>
    </source>
</evidence>
<evidence type="ECO:0000313" key="10">
    <source>
        <dbReference type="Proteomes" id="UP000602087"/>
    </source>
</evidence>
<keyword evidence="10" id="KW-1185">Reference proteome</keyword>
<feature type="transmembrane region" description="Helical" evidence="7">
    <location>
        <begin position="206"/>
        <end position="229"/>
    </location>
</feature>
<comment type="subcellular location">
    <subcellularLocation>
        <location evidence="1">Cell membrane</location>
        <topology evidence="1">Multi-pass membrane protein</topology>
    </subcellularLocation>
</comment>
<feature type="transmembrane region" description="Helical" evidence="7">
    <location>
        <begin position="236"/>
        <end position="256"/>
    </location>
</feature>
<comment type="caution">
    <text evidence="9">The sequence shown here is derived from an EMBL/GenBank/DDBJ whole genome shotgun (WGS) entry which is preliminary data.</text>
</comment>